<keyword evidence="5 7" id="KW-1133">Transmembrane helix</keyword>
<dbReference type="Gene3D" id="1.10.3720.10">
    <property type="entry name" value="MetI-like"/>
    <property type="match status" value="1"/>
</dbReference>
<dbReference type="Pfam" id="PF00528">
    <property type="entry name" value="BPD_transp_1"/>
    <property type="match status" value="1"/>
</dbReference>
<dbReference type="InterPro" id="IPR050901">
    <property type="entry name" value="BP-dep_ABC_trans_perm"/>
</dbReference>
<feature type="transmembrane region" description="Helical" evidence="7">
    <location>
        <begin position="114"/>
        <end position="133"/>
    </location>
</feature>
<comment type="caution">
    <text evidence="9">The sequence shown here is derived from an EMBL/GenBank/DDBJ whole genome shotgun (WGS) entry which is preliminary data.</text>
</comment>
<dbReference type="GO" id="GO:0055085">
    <property type="term" value="P:transmembrane transport"/>
    <property type="evidence" value="ECO:0007669"/>
    <property type="project" value="InterPro"/>
</dbReference>
<evidence type="ECO:0000256" key="7">
    <source>
        <dbReference type="RuleBase" id="RU363032"/>
    </source>
</evidence>
<dbReference type="PANTHER" id="PTHR32243">
    <property type="entry name" value="MALTOSE TRANSPORT SYSTEM PERMEASE-RELATED"/>
    <property type="match status" value="1"/>
</dbReference>
<name>A0A9D1DFL4_9FIRM</name>
<dbReference type="GO" id="GO:0005886">
    <property type="term" value="C:plasma membrane"/>
    <property type="evidence" value="ECO:0007669"/>
    <property type="project" value="UniProtKB-SubCell"/>
</dbReference>
<evidence type="ECO:0000259" key="8">
    <source>
        <dbReference type="PROSITE" id="PS50928"/>
    </source>
</evidence>
<reference evidence="9" key="1">
    <citation type="submission" date="2020-10" db="EMBL/GenBank/DDBJ databases">
        <authorList>
            <person name="Gilroy R."/>
        </authorList>
    </citation>
    <scope>NUCLEOTIDE SEQUENCE</scope>
    <source>
        <strain evidence="9">ChiSxjej1B13-7958</strain>
    </source>
</reference>
<keyword evidence="3" id="KW-1003">Cell membrane</keyword>
<feature type="transmembrane region" description="Helical" evidence="7">
    <location>
        <begin position="248"/>
        <end position="268"/>
    </location>
</feature>
<feature type="transmembrane region" description="Helical" evidence="7">
    <location>
        <begin position="145"/>
        <end position="167"/>
    </location>
</feature>
<evidence type="ECO:0000256" key="5">
    <source>
        <dbReference type="ARBA" id="ARBA00022989"/>
    </source>
</evidence>
<comment type="similarity">
    <text evidence="7">Belongs to the binding-protein-dependent transport system permease family.</text>
</comment>
<dbReference type="CDD" id="cd06261">
    <property type="entry name" value="TM_PBP2"/>
    <property type="match status" value="1"/>
</dbReference>
<protein>
    <submittedName>
        <fullName evidence="9">Carbohydrate ABC transporter permease</fullName>
    </submittedName>
</protein>
<evidence type="ECO:0000256" key="3">
    <source>
        <dbReference type="ARBA" id="ARBA00022475"/>
    </source>
</evidence>
<accession>A0A9D1DFL4</accession>
<organism evidence="9 10">
    <name type="scientific">Candidatus Caccousia avicola</name>
    <dbReference type="NCBI Taxonomy" id="2840721"/>
    <lineage>
        <taxon>Bacteria</taxon>
        <taxon>Bacillati</taxon>
        <taxon>Bacillota</taxon>
        <taxon>Clostridia</taxon>
        <taxon>Eubacteriales</taxon>
        <taxon>Oscillospiraceae</taxon>
        <taxon>Oscillospiraceae incertae sedis</taxon>
        <taxon>Candidatus Caccousia</taxon>
    </lineage>
</organism>
<dbReference type="InterPro" id="IPR000515">
    <property type="entry name" value="MetI-like"/>
</dbReference>
<evidence type="ECO:0000256" key="4">
    <source>
        <dbReference type="ARBA" id="ARBA00022692"/>
    </source>
</evidence>
<feature type="transmembrane region" description="Helical" evidence="7">
    <location>
        <begin position="20"/>
        <end position="38"/>
    </location>
</feature>
<evidence type="ECO:0000256" key="6">
    <source>
        <dbReference type="ARBA" id="ARBA00023136"/>
    </source>
</evidence>
<dbReference type="PANTHER" id="PTHR32243:SF24">
    <property type="entry name" value="DIACETYLCHITOBIOSE UPTAKE SYSTEM PERMEASE PROTEIN NGCG"/>
    <property type="match status" value="1"/>
</dbReference>
<dbReference type="EMBL" id="DVGZ01000104">
    <property type="protein sequence ID" value="HIR47893.1"/>
    <property type="molecule type" value="Genomic_DNA"/>
</dbReference>
<feature type="domain" description="ABC transmembrane type-1" evidence="8">
    <location>
        <begin position="76"/>
        <end position="269"/>
    </location>
</feature>
<sequence>MTANEKSILRARIIKWITRVFLILVAIVMMFPLVWNIYSSFKTNTEFLTNAFALPGGLEWDNYVRAIAKSELGANIFNSLFVVLETLCILMLCAIPCSYCLVRYKFFGVKVITTVYMAAIFIQATYIMIPLFLQMNALGMLNNRAAMGFLYAAMQFPFAIFLMTGFMRSIPRDYEEAAMIDGCGPAGILRRVIVPMAKPGIVTVGMISAMSAWNEYPVALVMLTDSAKQTLPIGIANLYEIQKYATDWGALFAALVLALIPTVILFIVGQKQLLQGMNVGGLKG</sequence>
<dbReference type="SUPFAM" id="SSF161098">
    <property type="entry name" value="MetI-like"/>
    <property type="match status" value="1"/>
</dbReference>
<evidence type="ECO:0000256" key="2">
    <source>
        <dbReference type="ARBA" id="ARBA00022448"/>
    </source>
</evidence>
<proteinExistence type="inferred from homology"/>
<reference evidence="9" key="2">
    <citation type="journal article" date="2021" name="PeerJ">
        <title>Extensive microbial diversity within the chicken gut microbiome revealed by metagenomics and culture.</title>
        <authorList>
            <person name="Gilroy R."/>
            <person name="Ravi A."/>
            <person name="Getino M."/>
            <person name="Pursley I."/>
            <person name="Horton D.L."/>
            <person name="Alikhan N.F."/>
            <person name="Baker D."/>
            <person name="Gharbi K."/>
            <person name="Hall N."/>
            <person name="Watson M."/>
            <person name="Adriaenssens E.M."/>
            <person name="Foster-Nyarko E."/>
            <person name="Jarju S."/>
            <person name="Secka A."/>
            <person name="Antonio M."/>
            <person name="Oren A."/>
            <person name="Chaudhuri R.R."/>
            <person name="La Ragione R."/>
            <person name="Hildebrand F."/>
            <person name="Pallen M.J."/>
        </authorList>
    </citation>
    <scope>NUCLEOTIDE SEQUENCE</scope>
    <source>
        <strain evidence="9">ChiSxjej1B13-7958</strain>
    </source>
</reference>
<keyword evidence="6 7" id="KW-0472">Membrane</keyword>
<dbReference type="PROSITE" id="PS50928">
    <property type="entry name" value="ABC_TM1"/>
    <property type="match status" value="1"/>
</dbReference>
<keyword evidence="2 7" id="KW-0813">Transport</keyword>
<dbReference type="InterPro" id="IPR035906">
    <property type="entry name" value="MetI-like_sf"/>
</dbReference>
<gene>
    <name evidence="9" type="ORF">IAB89_09615</name>
</gene>
<evidence type="ECO:0000313" key="9">
    <source>
        <dbReference type="EMBL" id="HIR47893.1"/>
    </source>
</evidence>
<evidence type="ECO:0000313" key="10">
    <source>
        <dbReference type="Proteomes" id="UP000824242"/>
    </source>
</evidence>
<keyword evidence="4 7" id="KW-0812">Transmembrane</keyword>
<feature type="transmembrane region" description="Helical" evidence="7">
    <location>
        <begin position="80"/>
        <end position="102"/>
    </location>
</feature>
<evidence type="ECO:0000256" key="1">
    <source>
        <dbReference type="ARBA" id="ARBA00004651"/>
    </source>
</evidence>
<dbReference type="AlphaFoldDB" id="A0A9D1DFL4"/>
<comment type="subcellular location">
    <subcellularLocation>
        <location evidence="1 7">Cell membrane</location>
        <topology evidence="1 7">Multi-pass membrane protein</topology>
    </subcellularLocation>
</comment>
<dbReference type="Proteomes" id="UP000824242">
    <property type="component" value="Unassembled WGS sequence"/>
</dbReference>